<dbReference type="SUPFAM" id="SSF103481">
    <property type="entry name" value="Multidrug resistance efflux transporter EmrE"/>
    <property type="match status" value="2"/>
</dbReference>
<keyword evidence="9" id="KW-1185">Reference proteome</keyword>
<evidence type="ECO:0000313" key="9">
    <source>
        <dbReference type="Proteomes" id="UP000234881"/>
    </source>
</evidence>
<evidence type="ECO:0000313" key="8">
    <source>
        <dbReference type="EMBL" id="PLW77642.1"/>
    </source>
</evidence>
<evidence type="ECO:0000256" key="6">
    <source>
        <dbReference type="SAM" id="Phobius"/>
    </source>
</evidence>
<feature type="domain" description="EamA" evidence="7">
    <location>
        <begin position="6"/>
        <end position="140"/>
    </location>
</feature>
<accession>A0A2N5XT09</accession>
<feature type="transmembrane region" description="Helical" evidence="6">
    <location>
        <begin position="276"/>
        <end position="299"/>
    </location>
</feature>
<name>A0A2N5XT09_9HYPH</name>
<feature type="transmembrane region" description="Helical" evidence="6">
    <location>
        <begin position="252"/>
        <end position="270"/>
    </location>
</feature>
<dbReference type="RefSeq" id="WP_101533659.1">
    <property type="nucleotide sequence ID" value="NZ_JBFHIU010000037.1"/>
</dbReference>
<dbReference type="PANTHER" id="PTHR32322">
    <property type="entry name" value="INNER MEMBRANE TRANSPORTER"/>
    <property type="match status" value="1"/>
</dbReference>
<evidence type="ECO:0000256" key="5">
    <source>
        <dbReference type="ARBA" id="ARBA00023136"/>
    </source>
</evidence>
<dbReference type="Pfam" id="PF00892">
    <property type="entry name" value="EamA"/>
    <property type="match status" value="2"/>
</dbReference>
<dbReference type="InterPro" id="IPR037185">
    <property type="entry name" value="EmrE-like"/>
</dbReference>
<keyword evidence="4 6" id="KW-1133">Transmembrane helix</keyword>
<dbReference type="EMBL" id="PKUQ01000016">
    <property type="protein sequence ID" value="PLW77642.1"/>
    <property type="molecule type" value="Genomic_DNA"/>
</dbReference>
<organism evidence="8 9">
    <name type="scientific">Cohaesibacter celericrescens</name>
    <dbReference type="NCBI Taxonomy" id="2067669"/>
    <lineage>
        <taxon>Bacteria</taxon>
        <taxon>Pseudomonadati</taxon>
        <taxon>Pseudomonadota</taxon>
        <taxon>Alphaproteobacteria</taxon>
        <taxon>Hyphomicrobiales</taxon>
        <taxon>Cohaesibacteraceae</taxon>
    </lineage>
</organism>
<feature type="domain" description="EamA" evidence="7">
    <location>
        <begin position="155"/>
        <end position="292"/>
    </location>
</feature>
<gene>
    <name evidence="8" type="ORF">C0081_10100</name>
</gene>
<dbReference type="PANTHER" id="PTHR32322:SF18">
    <property type="entry name" value="S-ADENOSYLMETHIONINE_S-ADENOSYLHOMOCYSTEINE TRANSPORTER"/>
    <property type="match status" value="1"/>
</dbReference>
<feature type="transmembrane region" description="Helical" evidence="6">
    <location>
        <begin position="35"/>
        <end position="58"/>
    </location>
</feature>
<keyword evidence="2" id="KW-1003">Cell membrane</keyword>
<dbReference type="InterPro" id="IPR000620">
    <property type="entry name" value="EamA_dom"/>
</dbReference>
<dbReference type="GO" id="GO:0005886">
    <property type="term" value="C:plasma membrane"/>
    <property type="evidence" value="ECO:0007669"/>
    <property type="project" value="UniProtKB-SubCell"/>
</dbReference>
<feature type="transmembrane region" description="Helical" evidence="6">
    <location>
        <begin position="220"/>
        <end position="240"/>
    </location>
</feature>
<keyword evidence="3 6" id="KW-0812">Transmembrane</keyword>
<dbReference type="OrthoDB" id="4167046at2"/>
<feature type="transmembrane region" description="Helical" evidence="6">
    <location>
        <begin position="96"/>
        <end position="116"/>
    </location>
</feature>
<evidence type="ECO:0000256" key="3">
    <source>
        <dbReference type="ARBA" id="ARBA00022692"/>
    </source>
</evidence>
<dbReference type="AlphaFoldDB" id="A0A2N5XT09"/>
<protein>
    <submittedName>
        <fullName evidence="8">EamA/RhaT family transporter</fullName>
    </submittedName>
</protein>
<evidence type="ECO:0000256" key="4">
    <source>
        <dbReference type="ARBA" id="ARBA00022989"/>
    </source>
</evidence>
<dbReference type="InterPro" id="IPR050638">
    <property type="entry name" value="AA-Vitamin_Transporters"/>
</dbReference>
<comment type="subcellular location">
    <subcellularLocation>
        <location evidence="1">Cell membrane</location>
        <topology evidence="1">Multi-pass membrane protein</topology>
    </subcellularLocation>
</comment>
<comment type="caution">
    <text evidence="8">The sequence shown here is derived from an EMBL/GenBank/DDBJ whole genome shotgun (WGS) entry which is preliminary data.</text>
</comment>
<proteinExistence type="predicted"/>
<feature type="transmembrane region" description="Helical" evidence="6">
    <location>
        <begin position="123"/>
        <end position="141"/>
    </location>
</feature>
<evidence type="ECO:0000256" key="2">
    <source>
        <dbReference type="ARBA" id="ARBA00022475"/>
    </source>
</evidence>
<keyword evidence="5 6" id="KW-0472">Membrane</keyword>
<reference evidence="8 9" key="1">
    <citation type="submission" date="2018-01" db="EMBL/GenBank/DDBJ databases">
        <title>The draft genome sequence of Cohaesibacter sp. H1304.</title>
        <authorList>
            <person name="Wang N.-N."/>
            <person name="Du Z.-J."/>
        </authorList>
    </citation>
    <scope>NUCLEOTIDE SEQUENCE [LARGE SCALE GENOMIC DNA]</scope>
    <source>
        <strain evidence="8 9">H1304</strain>
    </source>
</reference>
<feature type="transmembrane region" description="Helical" evidence="6">
    <location>
        <begin position="70"/>
        <end position="90"/>
    </location>
</feature>
<evidence type="ECO:0000259" key="7">
    <source>
        <dbReference type="Pfam" id="PF00892"/>
    </source>
</evidence>
<evidence type="ECO:0000256" key="1">
    <source>
        <dbReference type="ARBA" id="ARBA00004651"/>
    </source>
</evidence>
<dbReference type="Proteomes" id="UP000234881">
    <property type="component" value="Unassembled WGS sequence"/>
</dbReference>
<feature type="transmembrane region" description="Helical" evidence="6">
    <location>
        <begin position="185"/>
        <end position="208"/>
    </location>
</feature>
<sequence length="305" mass="33531">MSPNILAYLLLALCPFFLSSNLIIGSIAVRTIDPFTLTFFRWGLAFLMILPFAWGALVKHRHLFAEQWKLICLNAFLAMGVCGTGVYLGLKYTSATNGTLIYTASPVLIIIIEWLYRGRPISLREITGILVAVLGIFYIIFKGRLDALWSVEFNSGDLLFVIAAICWAIYSTLSKKRVFQPVSTVGMFAVVAGVGAAIQVPFMTWEIVTLGNFPVQADQWISLFGLALISSILAFTTYQYGIKILGPATSGVFMYLMTPIGVVLAVVFLGEDFLPFHAIGLILVMTGVVLATFPVHLFARHSKQA</sequence>
<feature type="transmembrane region" description="Helical" evidence="6">
    <location>
        <begin position="153"/>
        <end position="173"/>
    </location>
</feature>